<dbReference type="RefSeq" id="WP_058891329.1">
    <property type="nucleotide sequence ID" value="NZ_LQBL01000028.1"/>
</dbReference>
<dbReference type="STRING" id="767452.AVL62_00460"/>
<dbReference type="OrthoDB" id="4244911at2"/>
<dbReference type="Proteomes" id="UP000054837">
    <property type="component" value="Unassembled WGS sequence"/>
</dbReference>
<dbReference type="EMBL" id="LQBL01000028">
    <property type="protein sequence ID" value="KUG53320.1"/>
    <property type="molecule type" value="Genomic_DNA"/>
</dbReference>
<organism evidence="1 2">
    <name type="scientific">Serinicoccus chungangensis</name>
    <dbReference type="NCBI Taxonomy" id="767452"/>
    <lineage>
        <taxon>Bacteria</taxon>
        <taxon>Bacillati</taxon>
        <taxon>Actinomycetota</taxon>
        <taxon>Actinomycetes</taxon>
        <taxon>Micrococcales</taxon>
        <taxon>Ornithinimicrobiaceae</taxon>
        <taxon>Serinicoccus</taxon>
    </lineage>
</organism>
<sequence length="119" mass="13041">MSSGPPGWPDRVPPAGVAGWEQAAVSWLLDQCPADYRAYAAWRRHPAALAWVATRHLEAQLEAMRGAWRDVRPELGPALPPGTLGDVLESLAREGLRLRANHRAAGLLLEALRLRAPIR</sequence>
<proteinExistence type="predicted"/>
<protein>
    <submittedName>
        <fullName evidence="1">Uncharacterized protein</fullName>
    </submittedName>
</protein>
<accession>A0A0W8I4Y3</accession>
<name>A0A0W8I4Y3_9MICO</name>
<keyword evidence="2" id="KW-1185">Reference proteome</keyword>
<gene>
    <name evidence="1" type="ORF">AVL62_00460</name>
</gene>
<comment type="caution">
    <text evidence="1">The sequence shown here is derived from an EMBL/GenBank/DDBJ whole genome shotgun (WGS) entry which is preliminary data.</text>
</comment>
<evidence type="ECO:0000313" key="2">
    <source>
        <dbReference type="Proteomes" id="UP000054837"/>
    </source>
</evidence>
<evidence type="ECO:0000313" key="1">
    <source>
        <dbReference type="EMBL" id="KUG53320.1"/>
    </source>
</evidence>
<reference evidence="1 2" key="1">
    <citation type="submission" date="2015-12" db="EMBL/GenBank/DDBJ databases">
        <title>Serinicoccus chungangenesis strain CD08_5 genome sequencing and assembly.</title>
        <authorList>
            <person name="Chander A.M."/>
            <person name="Kaur G."/>
            <person name="Nair G.R."/>
            <person name="Dhawan D.K."/>
            <person name="Kochhar R.K."/>
            <person name="Mayilraj S."/>
            <person name="Bhadada S.K."/>
        </authorList>
    </citation>
    <scope>NUCLEOTIDE SEQUENCE [LARGE SCALE GENOMIC DNA]</scope>
    <source>
        <strain evidence="1 2">CD08_5</strain>
    </source>
</reference>
<dbReference type="AlphaFoldDB" id="A0A0W8I4Y3"/>